<sequence>MESGAVTMEVDCTLFVGNTETKVTEELLFELFHQTRMSVCHSATTMLETQALPPHPLAADMKGLWLTWLHQHRKSRDFSLLQKITRDKQ</sequence>
<reference evidence="1" key="3">
    <citation type="submission" date="2025-09" db="UniProtKB">
        <authorList>
            <consortium name="Ensembl"/>
        </authorList>
    </citation>
    <scope>IDENTIFICATION</scope>
    <source>
        <strain evidence="1">Thorbecke</strain>
    </source>
</reference>
<dbReference type="STRING" id="9986.ENSOCUP00000031966"/>
<dbReference type="Ensembl" id="ENSOCUT00000043327.1">
    <property type="protein sequence ID" value="ENSOCUP00000031966.1"/>
    <property type="gene ID" value="ENSOCUG00000031543.1"/>
</dbReference>
<proteinExistence type="predicted"/>
<reference evidence="1 2" key="1">
    <citation type="journal article" date="2011" name="Nature">
        <title>A high-resolution map of human evolutionary constraint using 29 mammals.</title>
        <authorList>
            <person name="Lindblad-Toh K."/>
            <person name="Garber M."/>
            <person name="Zuk O."/>
            <person name="Lin M.F."/>
            <person name="Parker B.J."/>
            <person name="Washietl S."/>
            <person name="Kheradpour P."/>
            <person name="Ernst J."/>
            <person name="Jordan G."/>
            <person name="Mauceli E."/>
            <person name="Ward L.D."/>
            <person name="Lowe C.B."/>
            <person name="Holloway A.K."/>
            <person name="Clamp M."/>
            <person name="Gnerre S."/>
            <person name="Alfoldi J."/>
            <person name="Beal K."/>
            <person name="Chang J."/>
            <person name="Clawson H."/>
            <person name="Cuff J."/>
            <person name="Di Palma F."/>
            <person name="Fitzgerald S."/>
            <person name="Flicek P."/>
            <person name="Guttman M."/>
            <person name="Hubisz M.J."/>
            <person name="Jaffe D.B."/>
            <person name="Jungreis I."/>
            <person name="Kent W.J."/>
            <person name="Kostka D."/>
            <person name="Lara M."/>
            <person name="Martins A.L."/>
            <person name="Massingham T."/>
            <person name="Moltke I."/>
            <person name="Raney B.J."/>
            <person name="Rasmussen M.D."/>
            <person name="Robinson J."/>
            <person name="Stark A."/>
            <person name="Vilella A.J."/>
            <person name="Wen J."/>
            <person name="Xie X."/>
            <person name="Zody M.C."/>
            <person name="Baldwin J."/>
            <person name="Bloom T."/>
            <person name="Chin C.W."/>
            <person name="Heiman D."/>
            <person name="Nicol R."/>
            <person name="Nusbaum C."/>
            <person name="Young S."/>
            <person name="Wilkinson J."/>
            <person name="Worley K.C."/>
            <person name="Kovar C.L."/>
            <person name="Muzny D.M."/>
            <person name="Gibbs R.A."/>
            <person name="Cree A."/>
            <person name="Dihn H.H."/>
            <person name="Fowler G."/>
            <person name="Jhangiani S."/>
            <person name="Joshi V."/>
            <person name="Lee S."/>
            <person name="Lewis L.R."/>
            <person name="Nazareth L.V."/>
            <person name="Okwuonu G."/>
            <person name="Santibanez J."/>
            <person name="Warren W.C."/>
            <person name="Mardis E.R."/>
            <person name="Weinstock G.M."/>
            <person name="Wilson R.K."/>
            <person name="Delehaunty K."/>
            <person name="Dooling D."/>
            <person name="Fronik C."/>
            <person name="Fulton L."/>
            <person name="Fulton B."/>
            <person name="Graves T."/>
            <person name="Minx P."/>
            <person name="Sodergren E."/>
            <person name="Birney E."/>
            <person name="Margulies E.H."/>
            <person name="Herrero J."/>
            <person name="Green E.D."/>
            <person name="Haussler D."/>
            <person name="Siepel A."/>
            <person name="Goldman N."/>
            <person name="Pollard K.S."/>
            <person name="Pedersen J.S."/>
            <person name="Lander E.S."/>
            <person name="Kellis M."/>
        </authorList>
    </citation>
    <scope>NUCLEOTIDE SEQUENCE [LARGE SCALE GENOMIC DNA]</scope>
    <source>
        <strain evidence="1 2">Thorbecke inbred</strain>
    </source>
</reference>
<accession>A0A5F9CED3</accession>
<dbReference type="SMR" id="A0A5F9CED3"/>
<evidence type="ECO:0000313" key="2">
    <source>
        <dbReference type="Proteomes" id="UP000001811"/>
    </source>
</evidence>
<dbReference type="EMBL" id="AAGW02050314">
    <property type="status" value="NOT_ANNOTATED_CDS"/>
    <property type="molecule type" value="Genomic_DNA"/>
</dbReference>
<dbReference type="GeneTree" id="ENSGT00980000202136"/>
<dbReference type="AlphaFoldDB" id="A0A5F9CED3"/>
<evidence type="ECO:0000313" key="1">
    <source>
        <dbReference type="Ensembl" id="ENSOCUP00000031966.1"/>
    </source>
</evidence>
<organism evidence="1 2">
    <name type="scientific">Oryctolagus cuniculus</name>
    <name type="common">Rabbit</name>
    <dbReference type="NCBI Taxonomy" id="9986"/>
    <lineage>
        <taxon>Eukaryota</taxon>
        <taxon>Metazoa</taxon>
        <taxon>Chordata</taxon>
        <taxon>Craniata</taxon>
        <taxon>Vertebrata</taxon>
        <taxon>Euteleostomi</taxon>
        <taxon>Mammalia</taxon>
        <taxon>Eutheria</taxon>
        <taxon>Euarchontoglires</taxon>
        <taxon>Glires</taxon>
        <taxon>Lagomorpha</taxon>
        <taxon>Leporidae</taxon>
        <taxon>Oryctolagus</taxon>
    </lineage>
</organism>
<name>A0A5F9CED3_RABIT</name>
<dbReference type="Proteomes" id="UP000001811">
    <property type="component" value="Chromosome 17"/>
</dbReference>
<reference evidence="1" key="2">
    <citation type="submission" date="2025-08" db="UniProtKB">
        <authorList>
            <consortium name="Ensembl"/>
        </authorList>
    </citation>
    <scope>IDENTIFICATION</scope>
    <source>
        <strain evidence="1">Thorbecke</strain>
    </source>
</reference>
<protein>
    <submittedName>
        <fullName evidence="1">Uncharacterized protein</fullName>
    </submittedName>
</protein>
<keyword evidence="2" id="KW-1185">Reference proteome</keyword>
<dbReference type="InParanoid" id="A0A5F9CED3"/>